<dbReference type="GO" id="GO:0000045">
    <property type="term" value="P:autophagosome assembly"/>
    <property type="evidence" value="ECO:0007669"/>
    <property type="project" value="TreeGrafter"/>
</dbReference>
<keyword evidence="3 6" id="KW-0418">Kinase</keyword>
<sequence length="164" mass="18741">MPIFKNLLEKGGFAKRVDLKKRFQRIGKVGQGSMSDVYKSTDKQTGKLVALKILDQEKTDAHASRFAKLNKPIEGEVACSLLHPHIVKTFEHGVSTEGNEFLVMEFVEGRPLSYFVDTQNKVMQKNRISFIIQLGRAIEHFHAEGWIHRDICPRNILVDTHQQI</sequence>
<dbReference type="SUPFAM" id="SSF56112">
    <property type="entry name" value="Protein kinase-like (PK-like)"/>
    <property type="match status" value="1"/>
</dbReference>
<dbReference type="GO" id="GO:0010506">
    <property type="term" value="P:regulation of autophagy"/>
    <property type="evidence" value="ECO:0007669"/>
    <property type="project" value="InterPro"/>
</dbReference>
<dbReference type="GO" id="GO:0004674">
    <property type="term" value="F:protein serine/threonine kinase activity"/>
    <property type="evidence" value="ECO:0007669"/>
    <property type="project" value="UniProtKB-KW"/>
</dbReference>
<organism evidence="6">
    <name type="scientific">hydrothermal vent metagenome</name>
    <dbReference type="NCBI Taxonomy" id="652676"/>
    <lineage>
        <taxon>unclassified sequences</taxon>
        <taxon>metagenomes</taxon>
        <taxon>ecological metagenomes</taxon>
    </lineage>
</organism>
<reference evidence="6" key="1">
    <citation type="submission" date="2018-06" db="EMBL/GenBank/DDBJ databases">
        <authorList>
            <person name="Zhirakovskaya E."/>
        </authorList>
    </citation>
    <scope>NUCLEOTIDE SEQUENCE</scope>
</reference>
<dbReference type="GO" id="GO:0005776">
    <property type="term" value="C:autophagosome"/>
    <property type="evidence" value="ECO:0007669"/>
    <property type="project" value="TreeGrafter"/>
</dbReference>
<dbReference type="InterPro" id="IPR011009">
    <property type="entry name" value="Kinase-like_dom_sf"/>
</dbReference>
<evidence type="ECO:0000256" key="2">
    <source>
        <dbReference type="ARBA" id="ARBA00022741"/>
    </source>
</evidence>
<evidence type="ECO:0000256" key="4">
    <source>
        <dbReference type="ARBA" id="ARBA00022840"/>
    </source>
</evidence>
<dbReference type="AlphaFoldDB" id="A0A3B1DNU9"/>
<dbReference type="PROSITE" id="PS00107">
    <property type="entry name" value="PROTEIN_KINASE_ATP"/>
    <property type="match status" value="1"/>
</dbReference>
<dbReference type="SMART" id="SM00220">
    <property type="entry name" value="S_TKc"/>
    <property type="match status" value="1"/>
</dbReference>
<name>A0A3B1DNU9_9ZZZZ</name>
<dbReference type="GO" id="GO:0005829">
    <property type="term" value="C:cytosol"/>
    <property type="evidence" value="ECO:0007669"/>
    <property type="project" value="TreeGrafter"/>
</dbReference>
<evidence type="ECO:0000256" key="1">
    <source>
        <dbReference type="ARBA" id="ARBA00022679"/>
    </source>
</evidence>
<evidence type="ECO:0000313" key="6">
    <source>
        <dbReference type="EMBL" id="VAX37738.1"/>
    </source>
</evidence>
<evidence type="ECO:0000256" key="3">
    <source>
        <dbReference type="ARBA" id="ARBA00022777"/>
    </source>
</evidence>
<keyword evidence="6" id="KW-0723">Serine/threonine-protein kinase</keyword>
<keyword evidence="2" id="KW-0547">Nucleotide-binding</keyword>
<gene>
    <name evidence="6" type="ORF">MNBD_PLANCTO02-1533</name>
</gene>
<dbReference type="PROSITE" id="PS50011">
    <property type="entry name" value="PROTEIN_KINASE_DOM"/>
    <property type="match status" value="1"/>
</dbReference>
<dbReference type="PANTHER" id="PTHR24348">
    <property type="entry name" value="SERINE/THREONINE-PROTEIN KINASE UNC-51-RELATED"/>
    <property type="match status" value="1"/>
</dbReference>
<accession>A0A3B1DNU9</accession>
<dbReference type="GO" id="GO:0000407">
    <property type="term" value="C:phagophore assembly site"/>
    <property type="evidence" value="ECO:0007669"/>
    <property type="project" value="TreeGrafter"/>
</dbReference>
<keyword evidence="4" id="KW-0067">ATP-binding</keyword>
<dbReference type="Gene3D" id="1.10.510.10">
    <property type="entry name" value="Transferase(Phosphotransferase) domain 1"/>
    <property type="match status" value="1"/>
</dbReference>
<dbReference type="GO" id="GO:0016020">
    <property type="term" value="C:membrane"/>
    <property type="evidence" value="ECO:0007669"/>
    <property type="project" value="TreeGrafter"/>
</dbReference>
<dbReference type="Pfam" id="PF00069">
    <property type="entry name" value="Pkinase"/>
    <property type="match status" value="1"/>
</dbReference>
<dbReference type="EMBL" id="UOGL01000137">
    <property type="protein sequence ID" value="VAX37738.1"/>
    <property type="molecule type" value="Genomic_DNA"/>
</dbReference>
<proteinExistence type="predicted"/>
<dbReference type="InterPro" id="IPR017441">
    <property type="entry name" value="Protein_kinase_ATP_BS"/>
</dbReference>
<evidence type="ECO:0000259" key="5">
    <source>
        <dbReference type="PROSITE" id="PS50011"/>
    </source>
</evidence>
<feature type="domain" description="Protein kinase" evidence="5">
    <location>
        <begin position="23"/>
        <end position="164"/>
    </location>
</feature>
<protein>
    <submittedName>
        <fullName evidence="6">Serine/threonine protein kinase</fullName>
    </submittedName>
</protein>
<keyword evidence="1" id="KW-0808">Transferase</keyword>
<dbReference type="InterPro" id="IPR045269">
    <property type="entry name" value="Atg1-like"/>
</dbReference>
<dbReference type="PANTHER" id="PTHR24348:SF22">
    <property type="entry name" value="NON-SPECIFIC SERINE_THREONINE PROTEIN KINASE"/>
    <property type="match status" value="1"/>
</dbReference>
<feature type="non-terminal residue" evidence="6">
    <location>
        <position position="164"/>
    </location>
</feature>
<dbReference type="GO" id="GO:0005524">
    <property type="term" value="F:ATP binding"/>
    <property type="evidence" value="ECO:0007669"/>
    <property type="project" value="UniProtKB-KW"/>
</dbReference>
<dbReference type="InterPro" id="IPR000719">
    <property type="entry name" value="Prot_kinase_dom"/>
</dbReference>